<dbReference type="Pfam" id="PF12796">
    <property type="entry name" value="Ank_2"/>
    <property type="match status" value="1"/>
</dbReference>
<name>A0A395MZR9_9HYPO</name>
<keyword evidence="5" id="KW-0472">Membrane</keyword>
<feature type="compositionally biased region" description="Basic and acidic residues" evidence="4">
    <location>
        <begin position="743"/>
        <end position="763"/>
    </location>
</feature>
<organism evidence="6 7">
    <name type="scientific">Fusarium flagelliforme</name>
    <dbReference type="NCBI Taxonomy" id="2675880"/>
    <lineage>
        <taxon>Eukaryota</taxon>
        <taxon>Fungi</taxon>
        <taxon>Dikarya</taxon>
        <taxon>Ascomycota</taxon>
        <taxon>Pezizomycotina</taxon>
        <taxon>Sordariomycetes</taxon>
        <taxon>Hypocreomycetidae</taxon>
        <taxon>Hypocreales</taxon>
        <taxon>Nectriaceae</taxon>
        <taxon>Fusarium</taxon>
        <taxon>Fusarium incarnatum-equiseti species complex</taxon>
    </lineage>
</organism>
<proteinExistence type="predicted"/>
<dbReference type="Gene3D" id="1.25.40.20">
    <property type="entry name" value="Ankyrin repeat-containing domain"/>
    <property type="match status" value="3"/>
</dbReference>
<dbReference type="PANTHER" id="PTHR24198">
    <property type="entry name" value="ANKYRIN REPEAT AND PROTEIN KINASE DOMAIN-CONTAINING PROTEIN"/>
    <property type="match status" value="1"/>
</dbReference>
<protein>
    <submittedName>
        <fullName evidence="6">Uncharacterized protein</fullName>
    </submittedName>
</protein>
<keyword evidence="7" id="KW-1185">Reference proteome</keyword>
<keyword evidence="1" id="KW-0677">Repeat</keyword>
<dbReference type="InterPro" id="IPR036770">
    <property type="entry name" value="Ankyrin_rpt-contain_sf"/>
</dbReference>
<dbReference type="STRING" id="2594813.A0A395MZR9"/>
<feature type="transmembrane region" description="Helical" evidence="5">
    <location>
        <begin position="562"/>
        <end position="584"/>
    </location>
</feature>
<evidence type="ECO:0000256" key="2">
    <source>
        <dbReference type="ARBA" id="ARBA00023043"/>
    </source>
</evidence>
<dbReference type="AlphaFoldDB" id="A0A395MZR9"/>
<dbReference type="PROSITE" id="PS50088">
    <property type="entry name" value="ANK_REPEAT"/>
    <property type="match status" value="1"/>
</dbReference>
<evidence type="ECO:0000256" key="1">
    <source>
        <dbReference type="ARBA" id="ARBA00022737"/>
    </source>
</evidence>
<feature type="transmembrane region" description="Helical" evidence="5">
    <location>
        <begin position="706"/>
        <end position="727"/>
    </location>
</feature>
<feature type="region of interest" description="Disordered" evidence="4">
    <location>
        <begin position="739"/>
        <end position="808"/>
    </location>
</feature>
<dbReference type="SUPFAM" id="SSF48403">
    <property type="entry name" value="Ankyrin repeat"/>
    <property type="match status" value="2"/>
</dbReference>
<reference evidence="6 7" key="1">
    <citation type="journal article" date="2018" name="PLoS Pathog.">
        <title>Evolution of structural diversity of trichothecenes, a family of toxins produced by plant pathogenic and entomopathogenic fungi.</title>
        <authorList>
            <person name="Proctor R.H."/>
            <person name="McCormick S.P."/>
            <person name="Kim H.S."/>
            <person name="Cardoza R.E."/>
            <person name="Stanley A.M."/>
            <person name="Lindo L."/>
            <person name="Kelly A."/>
            <person name="Brown D.W."/>
            <person name="Lee T."/>
            <person name="Vaughan M.M."/>
            <person name="Alexander N.J."/>
            <person name="Busman M."/>
            <person name="Gutierrez S."/>
        </authorList>
    </citation>
    <scope>NUCLEOTIDE SEQUENCE [LARGE SCALE GENOMIC DNA]</scope>
    <source>
        <strain evidence="6 7">NRRL 13405</strain>
    </source>
</reference>
<sequence length="808" mass="88977">MSAPTLTVSEIFKDKHYASWPLHFCVAIGNLGTLQYLLDKATPDAINESDDKWGTPLHISIYLDNEDAVDMLLKAGARPARMPDYVYEEYHTTPIGVAARLGNMNLLWKLWQHVDFETVGIESCLVEAAGYSQPSTVDAILGWGRERWSLEVEGHALSEAAKRWNIENIRFLLSRCSFVQESLDSALGQVPATIRFKKRQTDSVRAAQSQTIKLLMDAGADPCNSKAFVRSSMIRDEPLLVHTIAYEDLHNCLEAMLENGTDPNVSINAQGQTLLHYVAIAARGRIMFRPRLTLPLQDPSEAACKLLFRFNASVLQQDMFGNTPLHFAAATSNLYFLQYMLSSLPTELERKATLRLRNHQGESLLHFASGGAQISIMEYLLSDEVGLRVDETTFRGWTPLLNALAPSSTITGSSKLEAARLLLARGADPTVVTHDGWTALHCLAINSRLPQPGESENLVGELLSRGVLLDSRASFAFDEHDQSRQVRSKQGILYGCLQLHHLEDPKLYGKAIRSGLTPLHVAALHGTIDVVRALLKRGADPAAEDSKGNSPASIVHVRSSSLSLAISPAVSIITIILPIVGFLNTACYPTFRRNTKSSPNGIAQLGPLVVQVLQALIATILATLLLERALPSSVTSCMLDKQWMSMFRAHDAGSIRKIQDAFDCCGLNSVRDRAYPFPGTAPSKCAETYGRRTACREPWQGALQTMALLDLAVVVGVGLVQILGLFLSKDGGSWRSTWGFNRSGERGHHRESRRPLLIDRERDVVEEEEAAPERPERESQGYGSMNGDESGPRVVPSSVVERNNWADE</sequence>
<feature type="transmembrane region" description="Helical" evidence="5">
    <location>
        <begin position="605"/>
        <end position="626"/>
    </location>
</feature>
<gene>
    <name evidence="6" type="ORF">FIE12Z_2351</name>
</gene>
<dbReference type="Proteomes" id="UP000265631">
    <property type="component" value="Unassembled WGS sequence"/>
</dbReference>
<accession>A0A395MZR9</accession>
<dbReference type="Pfam" id="PF00023">
    <property type="entry name" value="Ank"/>
    <property type="match status" value="1"/>
</dbReference>
<keyword evidence="5" id="KW-0812">Transmembrane</keyword>
<evidence type="ECO:0000256" key="4">
    <source>
        <dbReference type="SAM" id="MobiDB-lite"/>
    </source>
</evidence>
<dbReference type="EMBL" id="PXXK01000043">
    <property type="protein sequence ID" value="RFN53356.1"/>
    <property type="molecule type" value="Genomic_DNA"/>
</dbReference>
<feature type="repeat" description="ANK" evidence="3">
    <location>
        <begin position="514"/>
        <end position="546"/>
    </location>
</feature>
<dbReference type="PROSITE" id="PS50297">
    <property type="entry name" value="ANK_REP_REGION"/>
    <property type="match status" value="1"/>
</dbReference>
<keyword evidence="5" id="KW-1133">Transmembrane helix</keyword>
<evidence type="ECO:0000256" key="5">
    <source>
        <dbReference type="SAM" id="Phobius"/>
    </source>
</evidence>
<evidence type="ECO:0000313" key="7">
    <source>
        <dbReference type="Proteomes" id="UP000265631"/>
    </source>
</evidence>
<evidence type="ECO:0000313" key="6">
    <source>
        <dbReference type="EMBL" id="RFN53356.1"/>
    </source>
</evidence>
<dbReference type="SMART" id="SM00248">
    <property type="entry name" value="ANK"/>
    <property type="match status" value="8"/>
</dbReference>
<keyword evidence="2 3" id="KW-0040">ANK repeat</keyword>
<dbReference type="PANTHER" id="PTHR24198:SF165">
    <property type="entry name" value="ANKYRIN REPEAT-CONTAINING PROTEIN-RELATED"/>
    <property type="match status" value="1"/>
</dbReference>
<dbReference type="Pfam" id="PF13637">
    <property type="entry name" value="Ank_4"/>
    <property type="match status" value="1"/>
</dbReference>
<comment type="caution">
    <text evidence="6">The sequence shown here is derived from an EMBL/GenBank/DDBJ whole genome shotgun (WGS) entry which is preliminary data.</text>
</comment>
<evidence type="ECO:0000256" key="3">
    <source>
        <dbReference type="PROSITE-ProRule" id="PRU00023"/>
    </source>
</evidence>
<dbReference type="InterPro" id="IPR002110">
    <property type="entry name" value="Ankyrin_rpt"/>
</dbReference>